<dbReference type="AlphaFoldDB" id="A0A068UJI4"/>
<proteinExistence type="predicted"/>
<protein>
    <submittedName>
        <fullName evidence="2">Uncharacterized protein</fullName>
    </submittedName>
</protein>
<reference evidence="3" key="1">
    <citation type="journal article" date="2014" name="Science">
        <title>The coffee genome provides insight into the convergent evolution of caffeine biosynthesis.</title>
        <authorList>
            <person name="Denoeud F."/>
            <person name="Carretero-Paulet L."/>
            <person name="Dereeper A."/>
            <person name="Droc G."/>
            <person name="Guyot R."/>
            <person name="Pietrella M."/>
            <person name="Zheng C."/>
            <person name="Alberti A."/>
            <person name="Anthony F."/>
            <person name="Aprea G."/>
            <person name="Aury J.M."/>
            <person name="Bento P."/>
            <person name="Bernard M."/>
            <person name="Bocs S."/>
            <person name="Campa C."/>
            <person name="Cenci A."/>
            <person name="Combes M.C."/>
            <person name="Crouzillat D."/>
            <person name="Da Silva C."/>
            <person name="Daddiego L."/>
            <person name="De Bellis F."/>
            <person name="Dussert S."/>
            <person name="Garsmeur O."/>
            <person name="Gayraud T."/>
            <person name="Guignon V."/>
            <person name="Jahn K."/>
            <person name="Jamilloux V."/>
            <person name="Joet T."/>
            <person name="Labadie K."/>
            <person name="Lan T."/>
            <person name="Leclercq J."/>
            <person name="Lepelley M."/>
            <person name="Leroy T."/>
            <person name="Li L.T."/>
            <person name="Librado P."/>
            <person name="Lopez L."/>
            <person name="Munoz A."/>
            <person name="Noel B."/>
            <person name="Pallavicini A."/>
            <person name="Perrotta G."/>
            <person name="Poncet V."/>
            <person name="Pot D."/>
            <person name="Priyono X."/>
            <person name="Rigoreau M."/>
            <person name="Rouard M."/>
            <person name="Rozas J."/>
            <person name="Tranchant-Dubreuil C."/>
            <person name="VanBuren R."/>
            <person name="Zhang Q."/>
            <person name="Andrade A.C."/>
            <person name="Argout X."/>
            <person name="Bertrand B."/>
            <person name="de Kochko A."/>
            <person name="Graziosi G."/>
            <person name="Henry R.J."/>
            <person name="Jayarama X."/>
            <person name="Ming R."/>
            <person name="Nagai C."/>
            <person name="Rounsley S."/>
            <person name="Sankoff D."/>
            <person name="Giuliano G."/>
            <person name="Albert V.A."/>
            <person name="Wincker P."/>
            <person name="Lashermes P."/>
        </authorList>
    </citation>
    <scope>NUCLEOTIDE SEQUENCE [LARGE SCALE GENOMIC DNA]</scope>
    <source>
        <strain evidence="3">cv. DH200-94</strain>
    </source>
</reference>
<keyword evidence="1" id="KW-0472">Membrane</keyword>
<evidence type="ECO:0000313" key="3">
    <source>
        <dbReference type="Proteomes" id="UP000295252"/>
    </source>
</evidence>
<keyword evidence="3" id="KW-1185">Reference proteome</keyword>
<gene>
    <name evidence="2" type="ORF">GSCOC_T00027375001</name>
</gene>
<dbReference type="OrthoDB" id="1730813at2759"/>
<dbReference type="Gramene" id="CDP08467">
    <property type="protein sequence ID" value="CDP08467"/>
    <property type="gene ID" value="GSCOC_T00027375001"/>
</dbReference>
<dbReference type="Proteomes" id="UP000295252">
    <property type="component" value="Chromosome I"/>
</dbReference>
<name>A0A068UJI4_COFCA</name>
<feature type="transmembrane region" description="Helical" evidence="1">
    <location>
        <begin position="107"/>
        <end position="129"/>
    </location>
</feature>
<dbReference type="InParanoid" id="A0A068UJI4"/>
<evidence type="ECO:0000313" key="2">
    <source>
        <dbReference type="EMBL" id="CDP08467.1"/>
    </source>
</evidence>
<dbReference type="EMBL" id="HG739117">
    <property type="protein sequence ID" value="CDP08467.1"/>
    <property type="molecule type" value="Genomic_DNA"/>
</dbReference>
<dbReference type="PhylomeDB" id="A0A068UJI4"/>
<keyword evidence="1" id="KW-0812">Transmembrane</keyword>
<dbReference type="STRING" id="49390.A0A068UJI4"/>
<sequence length="139" mass="15894">MWVLLLLHWGAVYNSYKEQETRPCKNLGLVLDFLVLFGFHWISKMGSHEGNIINGNGVFGRDMGMSVLPLGTKNKYKRMDSQLTDGGDDDLHHQVELENRRKTTRKFVFACAVFASLNNVLLGYGKIYVFSHSCVYFVQ</sequence>
<organism evidence="2 3">
    <name type="scientific">Coffea canephora</name>
    <name type="common">Robusta coffee</name>
    <dbReference type="NCBI Taxonomy" id="49390"/>
    <lineage>
        <taxon>Eukaryota</taxon>
        <taxon>Viridiplantae</taxon>
        <taxon>Streptophyta</taxon>
        <taxon>Embryophyta</taxon>
        <taxon>Tracheophyta</taxon>
        <taxon>Spermatophyta</taxon>
        <taxon>Magnoliopsida</taxon>
        <taxon>eudicotyledons</taxon>
        <taxon>Gunneridae</taxon>
        <taxon>Pentapetalae</taxon>
        <taxon>asterids</taxon>
        <taxon>lamiids</taxon>
        <taxon>Gentianales</taxon>
        <taxon>Rubiaceae</taxon>
        <taxon>Ixoroideae</taxon>
        <taxon>Gardenieae complex</taxon>
        <taxon>Bertiereae - Coffeeae clade</taxon>
        <taxon>Coffeeae</taxon>
        <taxon>Coffea</taxon>
    </lineage>
</organism>
<evidence type="ECO:0000256" key="1">
    <source>
        <dbReference type="SAM" id="Phobius"/>
    </source>
</evidence>
<accession>A0A068UJI4</accession>
<keyword evidence="1" id="KW-1133">Transmembrane helix</keyword>